<dbReference type="PRINTS" id="PR01438">
    <property type="entry name" value="UNVRSLSTRESS"/>
</dbReference>
<dbReference type="Gene3D" id="3.40.50.620">
    <property type="entry name" value="HUPs"/>
    <property type="match status" value="1"/>
</dbReference>
<dbReference type="EMBL" id="BAABIM010000001">
    <property type="protein sequence ID" value="GAA4671596.1"/>
    <property type="molecule type" value="Genomic_DNA"/>
</dbReference>
<reference evidence="4" key="1">
    <citation type="journal article" date="2019" name="Int. J. Syst. Evol. Microbiol.">
        <title>The Global Catalogue of Microorganisms (GCM) 10K type strain sequencing project: providing services to taxonomists for standard genome sequencing and annotation.</title>
        <authorList>
            <consortium name="The Broad Institute Genomics Platform"/>
            <consortium name="The Broad Institute Genome Sequencing Center for Infectious Disease"/>
            <person name="Wu L."/>
            <person name="Ma J."/>
        </authorList>
    </citation>
    <scope>NUCLEOTIDE SEQUENCE [LARGE SCALE GENOMIC DNA]</scope>
    <source>
        <strain evidence="4">JCM 18127</strain>
    </source>
</reference>
<dbReference type="Proteomes" id="UP001500621">
    <property type="component" value="Unassembled WGS sequence"/>
</dbReference>
<gene>
    <name evidence="3" type="ORF">GCM10023226_05250</name>
</gene>
<evidence type="ECO:0000313" key="4">
    <source>
        <dbReference type="Proteomes" id="UP001500621"/>
    </source>
</evidence>
<evidence type="ECO:0000259" key="2">
    <source>
        <dbReference type="Pfam" id="PF00582"/>
    </source>
</evidence>
<dbReference type="PANTHER" id="PTHR46268:SF6">
    <property type="entry name" value="UNIVERSAL STRESS PROTEIN UP12"/>
    <property type="match status" value="1"/>
</dbReference>
<name>A0ABP8VVJ5_9ACTN</name>
<evidence type="ECO:0000313" key="3">
    <source>
        <dbReference type="EMBL" id="GAA4671596.1"/>
    </source>
</evidence>
<dbReference type="InterPro" id="IPR006015">
    <property type="entry name" value="Universal_stress_UspA"/>
</dbReference>
<dbReference type="PANTHER" id="PTHR46268">
    <property type="entry name" value="STRESS RESPONSE PROTEIN NHAX"/>
    <property type="match status" value="1"/>
</dbReference>
<dbReference type="InterPro" id="IPR014729">
    <property type="entry name" value="Rossmann-like_a/b/a_fold"/>
</dbReference>
<comment type="caution">
    <text evidence="3">The sequence shown here is derived from an EMBL/GenBank/DDBJ whole genome shotgun (WGS) entry which is preliminary data.</text>
</comment>
<feature type="domain" description="UspA" evidence="2">
    <location>
        <begin position="12"/>
        <end position="152"/>
    </location>
</feature>
<dbReference type="CDD" id="cd00293">
    <property type="entry name" value="USP-like"/>
    <property type="match status" value="1"/>
</dbReference>
<comment type="similarity">
    <text evidence="1">Belongs to the universal stress protein A family.</text>
</comment>
<dbReference type="SUPFAM" id="SSF52402">
    <property type="entry name" value="Adenine nucleotide alpha hydrolases-like"/>
    <property type="match status" value="1"/>
</dbReference>
<keyword evidence="4" id="KW-1185">Reference proteome</keyword>
<evidence type="ECO:0000256" key="1">
    <source>
        <dbReference type="ARBA" id="ARBA00008791"/>
    </source>
</evidence>
<organism evidence="3 4">
    <name type="scientific">Nocardioides nanhaiensis</name>
    <dbReference type="NCBI Taxonomy" id="1476871"/>
    <lineage>
        <taxon>Bacteria</taxon>
        <taxon>Bacillati</taxon>
        <taxon>Actinomycetota</taxon>
        <taxon>Actinomycetes</taxon>
        <taxon>Propionibacteriales</taxon>
        <taxon>Nocardioidaceae</taxon>
        <taxon>Nocardioides</taxon>
    </lineage>
</organism>
<protein>
    <submittedName>
        <fullName evidence="3">Universal stress protein</fullName>
    </submittedName>
</protein>
<sequence>MASDEQRTEDEMTAPIVVGVDGNKRALAAAETAARLAQATGAPLHVVCAFQREQVAEIEDDEGQRVAVAVSEESAEIAASAAEHLIASAPRLTAITSAAVQARPADALISEAERLGASMIVVGNKRMQGIARVLGSVPAAVAHHAPCDVHIVNTES</sequence>
<proteinExistence type="inferred from homology"/>
<dbReference type="Pfam" id="PF00582">
    <property type="entry name" value="Usp"/>
    <property type="match status" value="1"/>
</dbReference>
<accession>A0ABP8VVJ5</accession>
<dbReference type="InterPro" id="IPR006016">
    <property type="entry name" value="UspA"/>
</dbReference>